<dbReference type="PANTHER" id="PTHR11224">
    <property type="entry name" value="MAKORIN-RELATED"/>
    <property type="match status" value="1"/>
</dbReference>
<dbReference type="GO" id="GO:0061630">
    <property type="term" value="F:ubiquitin protein ligase activity"/>
    <property type="evidence" value="ECO:0007669"/>
    <property type="project" value="UniProtKB-EC"/>
</dbReference>
<dbReference type="SMART" id="SM00184">
    <property type="entry name" value="RING"/>
    <property type="match status" value="1"/>
</dbReference>
<evidence type="ECO:0000313" key="12">
    <source>
        <dbReference type="Proteomes" id="UP000499080"/>
    </source>
</evidence>
<evidence type="ECO:0000259" key="10">
    <source>
        <dbReference type="PROSITE" id="PS50103"/>
    </source>
</evidence>
<dbReference type="InterPro" id="IPR013083">
    <property type="entry name" value="Znf_RING/FYVE/PHD"/>
</dbReference>
<feature type="domain" description="C3H1-type" evidence="10">
    <location>
        <begin position="1"/>
        <end position="23"/>
    </location>
</feature>
<feature type="domain" description="C3H1-type" evidence="10">
    <location>
        <begin position="45"/>
        <end position="72"/>
    </location>
</feature>
<dbReference type="PANTHER" id="PTHR11224:SF10">
    <property type="entry name" value="IP09428P-RELATED"/>
    <property type="match status" value="1"/>
</dbReference>
<dbReference type="InterPro" id="IPR000571">
    <property type="entry name" value="Znf_CCCH"/>
</dbReference>
<evidence type="ECO:0000313" key="11">
    <source>
        <dbReference type="EMBL" id="GBN76531.1"/>
    </source>
</evidence>
<dbReference type="PROSITE" id="PS50103">
    <property type="entry name" value="ZF_C3H1"/>
    <property type="match status" value="3"/>
</dbReference>
<keyword evidence="6 7" id="KW-0862">Zinc</keyword>
<keyword evidence="3" id="KW-0808">Transferase</keyword>
<dbReference type="SMART" id="SM00356">
    <property type="entry name" value="ZnF_C3H1"/>
    <property type="match status" value="3"/>
</dbReference>
<evidence type="ECO:0000256" key="8">
    <source>
        <dbReference type="SAM" id="MobiDB-lite"/>
    </source>
</evidence>
<dbReference type="PROSITE" id="PS50089">
    <property type="entry name" value="ZF_RING_2"/>
    <property type="match status" value="1"/>
</dbReference>
<protein>
    <recommendedName>
        <fullName evidence="2">RING-type E3 ubiquitin transferase</fullName>
        <ecNumber evidence="2">2.3.2.27</ecNumber>
    </recommendedName>
</protein>
<dbReference type="Gene3D" id="3.30.40.10">
    <property type="entry name" value="Zinc/RING finger domain, C3HC4 (zinc finger)"/>
    <property type="match status" value="1"/>
</dbReference>
<keyword evidence="5 7" id="KW-0863">Zinc-finger</keyword>
<evidence type="ECO:0000256" key="5">
    <source>
        <dbReference type="ARBA" id="ARBA00022771"/>
    </source>
</evidence>
<reference evidence="11 12" key="1">
    <citation type="journal article" date="2019" name="Sci. Rep.">
        <title>Orb-weaving spider Araneus ventricosus genome elucidates the spidroin gene catalogue.</title>
        <authorList>
            <person name="Kono N."/>
            <person name="Nakamura H."/>
            <person name="Ohtoshi R."/>
            <person name="Moran D.A.P."/>
            <person name="Shinohara A."/>
            <person name="Yoshida Y."/>
            <person name="Fujiwara M."/>
            <person name="Mori M."/>
            <person name="Tomita M."/>
            <person name="Arakawa K."/>
        </authorList>
    </citation>
    <scope>NUCLEOTIDE SEQUENCE [LARGE SCALE GENOMIC DNA]</scope>
</reference>
<name>A0A4Y2RLI9_ARAVE</name>
<gene>
    <name evidence="11" type="primary">MKRN2</name>
    <name evidence="11" type="ORF">AVEN_6601_1</name>
</gene>
<dbReference type="SUPFAM" id="SSF57850">
    <property type="entry name" value="RING/U-box"/>
    <property type="match status" value="1"/>
</dbReference>
<dbReference type="GO" id="GO:0000209">
    <property type="term" value="P:protein polyubiquitination"/>
    <property type="evidence" value="ECO:0007669"/>
    <property type="project" value="InterPro"/>
</dbReference>
<comment type="catalytic activity">
    <reaction evidence="1">
        <text>S-ubiquitinyl-[E2 ubiquitin-conjugating enzyme]-L-cysteine + [acceptor protein]-L-lysine = [E2 ubiquitin-conjugating enzyme]-L-cysteine + N(6)-ubiquitinyl-[acceptor protein]-L-lysine.</text>
        <dbReference type="EC" id="2.3.2.27"/>
    </reaction>
</comment>
<sequence>MTSCKLKGTCYYGDKCWYSHSEPYAHKADELLLEASPEPELEPDPDHTKMCYNFIFAECEFGDKCVYVHGDICQFCDLPFLHPFDEQQRNEHLEACEMFFLEDMDNAFKFMISKDKMCAICLEYVWGPDKLFTKQKFGIQENCNHIFCLRCIRRWRDVKRRDGQPQLCPACRAESRFVVPCARWFESEKEKNQWIEDYMAVITHKPCKFYAKGKCGNEHKCQYVHSGFILPVRERQGGEDNWEDFELNNQLPAGEQEGPGNLATEDVTEDRDQQDAGWQNVQEHGFWDGTPPENQTNEDLDLQSGKQVISSNLADEYQLDVSLGQVNVVDDSDEQNVETQVRQDPDICDDTPENQPNEDLLLQSSEHINPRNLAETTAQQFYDNLEQVDLVEL</sequence>
<dbReference type="EMBL" id="BGPR01017565">
    <property type="protein sequence ID" value="GBN76531.1"/>
    <property type="molecule type" value="Genomic_DNA"/>
</dbReference>
<dbReference type="GO" id="GO:0008270">
    <property type="term" value="F:zinc ion binding"/>
    <property type="evidence" value="ECO:0007669"/>
    <property type="project" value="UniProtKB-KW"/>
</dbReference>
<feature type="region of interest" description="Disordered" evidence="8">
    <location>
        <begin position="250"/>
        <end position="276"/>
    </location>
</feature>
<dbReference type="PROSITE" id="PS00518">
    <property type="entry name" value="ZF_RING_1"/>
    <property type="match status" value="1"/>
</dbReference>
<dbReference type="OrthoDB" id="6414256at2759"/>
<evidence type="ECO:0000259" key="9">
    <source>
        <dbReference type="PROSITE" id="PS50089"/>
    </source>
</evidence>
<feature type="zinc finger region" description="C3H1-type" evidence="7">
    <location>
        <begin position="206"/>
        <end position="228"/>
    </location>
</feature>
<comment type="caution">
    <text evidence="11">The sequence shown here is derived from an EMBL/GenBank/DDBJ whole genome shotgun (WGS) entry which is preliminary data.</text>
</comment>
<feature type="zinc finger region" description="C3H1-type" evidence="7">
    <location>
        <begin position="45"/>
        <end position="72"/>
    </location>
</feature>
<dbReference type="Proteomes" id="UP000499080">
    <property type="component" value="Unassembled WGS sequence"/>
</dbReference>
<evidence type="ECO:0000256" key="4">
    <source>
        <dbReference type="ARBA" id="ARBA00022723"/>
    </source>
</evidence>
<evidence type="ECO:0000256" key="1">
    <source>
        <dbReference type="ARBA" id="ARBA00000900"/>
    </source>
</evidence>
<dbReference type="InterPro" id="IPR045072">
    <property type="entry name" value="MKRN-like"/>
</dbReference>
<dbReference type="EC" id="2.3.2.27" evidence="2"/>
<dbReference type="AlphaFoldDB" id="A0A4Y2RLI9"/>
<evidence type="ECO:0000256" key="3">
    <source>
        <dbReference type="ARBA" id="ARBA00022679"/>
    </source>
</evidence>
<feature type="domain" description="C3H1-type" evidence="10">
    <location>
        <begin position="206"/>
        <end position="228"/>
    </location>
</feature>
<evidence type="ECO:0000256" key="2">
    <source>
        <dbReference type="ARBA" id="ARBA00012483"/>
    </source>
</evidence>
<dbReference type="Gene3D" id="3.30.1370.210">
    <property type="match status" value="1"/>
</dbReference>
<feature type="zinc finger region" description="C3H1-type" evidence="7">
    <location>
        <begin position="1"/>
        <end position="23"/>
    </location>
</feature>
<dbReference type="InterPro" id="IPR017907">
    <property type="entry name" value="Znf_RING_CS"/>
</dbReference>
<proteinExistence type="predicted"/>
<evidence type="ECO:0000256" key="6">
    <source>
        <dbReference type="ARBA" id="ARBA00022833"/>
    </source>
</evidence>
<dbReference type="Pfam" id="PF13639">
    <property type="entry name" value="zf-RING_2"/>
    <property type="match status" value="1"/>
</dbReference>
<keyword evidence="12" id="KW-1185">Reference proteome</keyword>
<organism evidence="11 12">
    <name type="scientific">Araneus ventricosus</name>
    <name type="common">Orbweaver spider</name>
    <name type="synonym">Epeira ventricosa</name>
    <dbReference type="NCBI Taxonomy" id="182803"/>
    <lineage>
        <taxon>Eukaryota</taxon>
        <taxon>Metazoa</taxon>
        <taxon>Ecdysozoa</taxon>
        <taxon>Arthropoda</taxon>
        <taxon>Chelicerata</taxon>
        <taxon>Arachnida</taxon>
        <taxon>Araneae</taxon>
        <taxon>Araneomorphae</taxon>
        <taxon>Entelegynae</taxon>
        <taxon>Araneoidea</taxon>
        <taxon>Araneidae</taxon>
        <taxon>Araneus</taxon>
    </lineage>
</organism>
<feature type="region of interest" description="Disordered" evidence="8">
    <location>
        <begin position="330"/>
        <end position="358"/>
    </location>
</feature>
<evidence type="ECO:0000256" key="7">
    <source>
        <dbReference type="PROSITE-ProRule" id="PRU00723"/>
    </source>
</evidence>
<feature type="domain" description="RING-type" evidence="9">
    <location>
        <begin position="118"/>
        <end position="172"/>
    </location>
</feature>
<accession>A0A4Y2RLI9</accession>
<dbReference type="InterPro" id="IPR001841">
    <property type="entry name" value="Znf_RING"/>
</dbReference>
<keyword evidence="4 7" id="KW-0479">Metal-binding</keyword>